<evidence type="ECO:0000313" key="1">
    <source>
        <dbReference type="EMBL" id="THU93379.1"/>
    </source>
</evidence>
<keyword evidence="2" id="KW-1185">Reference proteome</keyword>
<name>A0A4S8LUW1_DENBC</name>
<gene>
    <name evidence="1" type="ORF">K435DRAFT_599809</name>
</gene>
<dbReference type="EMBL" id="ML179250">
    <property type="protein sequence ID" value="THU93379.1"/>
    <property type="molecule type" value="Genomic_DNA"/>
</dbReference>
<feature type="non-terminal residue" evidence="1">
    <location>
        <position position="1"/>
    </location>
</feature>
<protein>
    <submittedName>
        <fullName evidence="1">Uncharacterized protein</fullName>
    </submittedName>
</protein>
<dbReference type="OrthoDB" id="3252425at2759"/>
<organism evidence="1 2">
    <name type="scientific">Dendrothele bispora (strain CBS 962.96)</name>
    <dbReference type="NCBI Taxonomy" id="1314807"/>
    <lineage>
        <taxon>Eukaryota</taxon>
        <taxon>Fungi</taxon>
        <taxon>Dikarya</taxon>
        <taxon>Basidiomycota</taxon>
        <taxon>Agaricomycotina</taxon>
        <taxon>Agaricomycetes</taxon>
        <taxon>Agaricomycetidae</taxon>
        <taxon>Agaricales</taxon>
        <taxon>Agaricales incertae sedis</taxon>
        <taxon>Dendrothele</taxon>
    </lineage>
</organism>
<dbReference type="Proteomes" id="UP000297245">
    <property type="component" value="Unassembled WGS sequence"/>
</dbReference>
<accession>A0A4S8LUW1</accession>
<sequence>DDEITKMAGSMDLEDLVSQLSQDGDVDNVEGLVDELEEMGDLEREELEESIRPIKLVLVKLRRISFKIINSTTLLLPAWKALLREMEMAEKIIPRDVTTRWNSTYDMTSFSDEYQRPIDAMTANKS</sequence>
<dbReference type="AlphaFoldDB" id="A0A4S8LUW1"/>
<feature type="non-terminal residue" evidence="1">
    <location>
        <position position="126"/>
    </location>
</feature>
<reference evidence="1 2" key="1">
    <citation type="journal article" date="2019" name="Nat. Ecol. Evol.">
        <title>Megaphylogeny resolves global patterns of mushroom evolution.</title>
        <authorList>
            <person name="Varga T."/>
            <person name="Krizsan K."/>
            <person name="Foldi C."/>
            <person name="Dima B."/>
            <person name="Sanchez-Garcia M."/>
            <person name="Sanchez-Ramirez S."/>
            <person name="Szollosi G.J."/>
            <person name="Szarkandi J.G."/>
            <person name="Papp V."/>
            <person name="Albert L."/>
            <person name="Andreopoulos W."/>
            <person name="Angelini C."/>
            <person name="Antonin V."/>
            <person name="Barry K.W."/>
            <person name="Bougher N.L."/>
            <person name="Buchanan P."/>
            <person name="Buyck B."/>
            <person name="Bense V."/>
            <person name="Catcheside P."/>
            <person name="Chovatia M."/>
            <person name="Cooper J."/>
            <person name="Damon W."/>
            <person name="Desjardin D."/>
            <person name="Finy P."/>
            <person name="Geml J."/>
            <person name="Haridas S."/>
            <person name="Hughes K."/>
            <person name="Justo A."/>
            <person name="Karasinski D."/>
            <person name="Kautmanova I."/>
            <person name="Kiss B."/>
            <person name="Kocsube S."/>
            <person name="Kotiranta H."/>
            <person name="LaButti K.M."/>
            <person name="Lechner B.E."/>
            <person name="Liimatainen K."/>
            <person name="Lipzen A."/>
            <person name="Lukacs Z."/>
            <person name="Mihaltcheva S."/>
            <person name="Morgado L.N."/>
            <person name="Niskanen T."/>
            <person name="Noordeloos M.E."/>
            <person name="Ohm R.A."/>
            <person name="Ortiz-Santana B."/>
            <person name="Ovrebo C."/>
            <person name="Racz N."/>
            <person name="Riley R."/>
            <person name="Savchenko A."/>
            <person name="Shiryaev A."/>
            <person name="Soop K."/>
            <person name="Spirin V."/>
            <person name="Szebenyi C."/>
            <person name="Tomsovsky M."/>
            <person name="Tulloss R.E."/>
            <person name="Uehling J."/>
            <person name="Grigoriev I.V."/>
            <person name="Vagvolgyi C."/>
            <person name="Papp T."/>
            <person name="Martin F.M."/>
            <person name="Miettinen O."/>
            <person name="Hibbett D.S."/>
            <person name="Nagy L.G."/>
        </authorList>
    </citation>
    <scope>NUCLEOTIDE SEQUENCE [LARGE SCALE GENOMIC DNA]</scope>
    <source>
        <strain evidence="1 2">CBS 962.96</strain>
    </source>
</reference>
<evidence type="ECO:0000313" key="2">
    <source>
        <dbReference type="Proteomes" id="UP000297245"/>
    </source>
</evidence>
<proteinExistence type="predicted"/>